<dbReference type="Gene3D" id="1.20.810.10">
    <property type="entry name" value="Cytochrome Bc1 Complex, Chain C"/>
    <property type="match status" value="1"/>
</dbReference>
<dbReference type="GO" id="GO:0022904">
    <property type="term" value="P:respiratory electron transport chain"/>
    <property type="evidence" value="ECO:0007669"/>
    <property type="project" value="InterPro"/>
</dbReference>
<evidence type="ECO:0000259" key="20">
    <source>
        <dbReference type="PROSITE" id="PS51002"/>
    </source>
</evidence>
<evidence type="ECO:0000313" key="21">
    <source>
        <dbReference type="EMBL" id="RLV79247.1"/>
    </source>
</evidence>
<feature type="transmembrane region" description="Helical" evidence="19">
    <location>
        <begin position="228"/>
        <end position="247"/>
    </location>
</feature>
<feature type="transmembrane region" description="Helical" evidence="19">
    <location>
        <begin position="386"/>
        <end position="406"/>
    </location>
</feature>
<evidence type="ECO:0000256" key="3">
    <source>
        <dbReference type="ARBA" id="ARBA00012951"/>
    </source>
</evidence>
<dbReference type="Pfam" id="PF13631">
    <property type="entry name" value="Cytochrom_B_N_2"/>
    <property type="match status" value="1"/>
</dbReference>
<gene>
    <name evidence="21" type="ORF">D3C57_112720</name>
</gene>
<dbReference type="RefSeq" id="WP_020871088.1">
    <property type="nucleotide sequence ID" value="NC_022785.1"/>
</dbReference>
<dbReference type="EC" id="7.1.1.8" evidence="3"/>
<dbReference type="SUPFAM" id="SSF81342">
    <property type="entry name" value="Transmembrane di-heme cytochromes"/>
    <property type="match status" value="1"/>
</dbReference>
<keyword evidence="8" id="KW-0679">Respiratory chain</keyword>
<dbReference type="GO" id="GO:0005886">
    <property type="term" value="C:plasma membrane"/>
    <property type="evidence" value="ECO:0007669"/>
    <property type="project" value="UniProtKB-SubCell"/>
</dbReference>
<feature type="transmembrane region" description="Helical" evidence="19">
    <location>
        <begin position="268"/>
        <end position="294"/>
    </location>
</feature>
<keyword evidence="11" id="KW-1278">Translocase</keyword>
<comment type="cofactor">
    <cofactor evidence="1">
        <name>heme</name>
        <dbReference type="ChEBI" id="CHEBI:30413"/>
    </cofactor>
</comment>
<dbReference type="InterPro" id="IPR027387">
    <property type="entry name" value="Cytb/b6-like_sf"/>
</dbReference>
<keyword evidence="14" id="KW-0408">Iron</keyword>
<accession>A0A0A0NKX2</accession>
<organism evidence="21 22">
    <name type="scientific">Streptomyces rapamycinicus (strain ATCC 29253 / DSM 41530 / NRRL 5491 / AYB-994)</name>
    <name type="common">Streptomyces hygroscopicus (strain ATCC 29253)</name>
    <dbReference type="NCBI Taxonomy" id="1343740"/>
    <lineage>
        <taxon>Bacteria</taxon>
        <taxon>Bacillati</taxon>
        <taxon>Actinomycetota</taxon>
        <taxon>Actinomycetes</taxon>
        <taxon>Kitasatosporales</taxon>
        <taxon>Streptomycetaceae</taxon>
        <taxon>Streptomyces</taxon>
        <taxon>Streptomyces violaceusniger group</taxon>
    </lineage>
</organism>
<name>A0A0A0NKX2_STRRN</name>
<keyword evidence="7" id="KW-0349">Heme</keyword>
<dbReference type="Proteomes" id="UP000281594">
    <property type="component" value="Unassembled WGS sequence"/>
</dbReference>
<evidence type="ECO:0000256" key="13">
    <source>
        <dbReference type="ARBA" id="ARBA00022989"/>
    </source>
</evidence>
<feature type="transmembrane region" description="Helical" evidence="19">
    <location>
        <begin position="126"/>
        <end position="145"/>
    </location>
</feature>
<dbReference type="InterPro" id="IPR005797">
    <property type="entry name" value="Cyt_b/b6_N"/>
</dbReference>
<dbReference type="GO" id="GO:0016491">
    <property type="term" value="F:oxidoreductase activity"/>
    <property type="evidence" value="ECO:0007669"/>
    <property type="project" value="InterPro"/>
</dbReference>
<feature type="transmembrane region" description="Helical" evidence="19">
    <location>
        <begin position="418"/>
        <end position="442"/>
    </location>
</feature>
<dbReference type="PANTHER" id="PTHR19271">
    <property type="entry name" value="CYTOCHROME B"/>
    <property type="match status" value="1"/>
</dbReference>
<dbReference type="GO" id="GO:0008121">
    <property type="term" value="F:quinol-cytochrome-c reductase activity"/>
    <property type="evidence" value="ECO:0007669"/>
    <property type="project" value="UniProtKB-EC"/>
</dbReference>
<sequence length="563" mass="63635">MRAFPERRQRFRDEPSGRRAPAGKGEALAGWFDGRVGLFTMAKANLRKVFPDHWSFLIGEIALYTFVIIILTGVYLTLFFKPAMNEVIYDGRWTPLNGIRMSQAYASTLDISFDVRGGLLMRQVHHWAAIVFIASMIVHMMRTFFNGVFRKPREINWLSGAGLLILGMFDGFMGYSLPDDLLSGTGLRFVEGAILSVPIVGTYLSFFFFDGQFPGTAVVPRLFTVHVLLIPGIMLGLLALHMILLVYHKHTHQPGPGKKNMNIVGPPFWPVYVAKSGGFFFLVFGVTTLMSAIAQINPVWSYGPYRPDQVSTDAQPDWYMGYSEGLIRLMPGWEINLWGHTLVLGVLIPFLVFPTVLLVIWLYPFLEAWITGDRREHHFNERPRNAPTRTAFGAAWAALYAVLLAGGGNDLIATHFQLSINAITWTCRIGFFVVPVVVFVITKRICLGLQHRDRQKLLHGRETGTIQRLPHGEYAEVHEPLSPGEKYTLTAYEQYLPLELPPSVDEAGVARKLSFKERLRVSLSRSYFGRDGQVAKVTKEQVAEHEEHGEREEEVRAEEPQRP</sequence>
<evidence type="ECO:0000256" key="12">
    <source>
        <dbReference type="ARBA" id="ARBA00022982"/>
    </source>
</evidence>
<feature type="transmembrane region" description="Helical" evidence="19">
    <location>
        <begin position="61"/>
        <end position="80"/>
    </location>
</feature>
<evidence type="ECO:0000256" key="1">
    <source>
        <dbReference type="ARBA" id="ARBA00001971"/>
    </source>
</evidence>
<evidence type="ECO:0000256" key="4">
    <source>
        <dbReference type="ARBA" id="ARBA00016116"/>
    </source>
</evidence>
<evidence type="ECO:0000256" key="5">
    <source>
        <dbReference type="ARBA" id="ARBA00022448"/>
    </source>
</evidence>
<dbReference type="EMBL" id="QYCY01000001">
    <property type="protein sequence ID" value="RLV79247.1"/>
    <property type="molecule type" value="Genomic_DNA"/>
</dbReference>
<feature type="transmembrane region" description="Helical" evidence="19">
    <location>
        <begin position="157"/>
        <end position="177"/>
    </location>
</feature>
<evidence type="ECO:0000256" key="14">
    <source>
        <dbReference type="ARBA" id="ARBA00023004"/>
    </source>
</evidence>
<dbReference type="InterPro" id="IPR016174">
    <property type="entry name" value="Di-haem_cyt_TM"/>
</dbReference>
<keyword evidence="9 19" id="KW-0812">Transmembrane</keyword>
<feature type="domain" description="Cytochrome b/b6 N-terminal region profile" evidence="20">
    <location>
        <begin position="28"/>
        <end position="254"/>
    </location>
</feature>
<comment type="caution">
    <text evidence="21">The sequence shown here is derived from an EMBL/GenBank/DDBJ whole genome shotgun (WGS) entry which is preliminary data.</text>
</comment>
<evidence type="ECO:0000256" key="7">
    <source>
        <dbReference type="ARBA" id="ARBA00022617"/>
    </source>
</evidence>
<evidence type="ECO:0000256" key="2">
    <source>
        <dbReference type="ARBA" id="ARBA00004651"/>
    </source>
</evidence>
<dbReference type="GO" id="GO:0046872">
    <property type="term" value="F:metal ion binding"/>
    <property type="evidence" value="ECO:0007669"/>
    <property type="project" value="UniProtKB-KW"/>
</dbReference>
<evidence type="ECO:0000256" key="19">
    <source>
        <dbReference type="SAM" id="Phobius"/>
    </source>
</evidence>
<comment type="catalytic activity">
    <reaction evidence="16">
        <text>a quinol + 2 Fe(III)-[cytochrome c](out) = a quinone + 2 Fe(II)-[cytochrome c](out) + 2 H(+)(out)</text>
        <dbReference type="Rhea" id="RHEA:11484"/>
        <dbReference type="Rhea" id="RHEA-COMP:10350"/>
        <dbReference type="Rhea" id="RHEA-COMP:14399"/>
        <dbReference type="ChEBI" id="CHEBI:15378"/>
        <dbReference type="ChEBI" id="CHEBI:24646"/>
        <dbReference type="ChEBI" id="CHEBI:29033"/>
        <dbReference type="ChEBI" id="CHEBI:29034"/>
        <dbReference type="ChEBI" id="CHEBI:132124"/>
        <dbReference type="EC" id="7.1.1.8"/>
    </reaction>
</comment>
<evidence type="ECO:0000256" key="15">
    <source>
        <dbReference type="ARBA" id="ARBA00023136"/>
    </source>
</evidence>
<reference evidence="21 22" key="1">
    <citation type="journal article" date="2018" name="J. Biol. Chem.">
        <title>Discovery of the actinoplanic acid pathway in Streptomyces rapamycinicus reveals a genetically conserved synergism with rapamycin.</title>
        <authorList>
            <person name="Mrak P."/>
            <person name="Krastel P."/>
            <person name="Pivk Lukancic P."/>
            <person name="Tao J."/>
            <person name="Pistorius D."/>
            <person name="Moore C.M."/>
        </authorList>
    </citation>
    <scope>NUCLEOTIDE SEQUENCE [LARGE SCALE GENOMIC DNA]</scope>
    <source>
        <strain evidence="21 22">NRRL 5491</strain>
    </source>
</reference>
<dbReference type="FunFam" id="1.20.810.10:FF:000007">
    <property type="entry name" value="Ubiquinol-cytochrome C reductase B subunit"/>
    <property type="match status" value="1"/>
</dbReference>
<evidence type="ECO:0000256" key="16">
    <source>
        <dbReference type="ARBA" id="ARBA00029351"/>
    </source>
</evidence>
<keyword evidence="15 19" id="KW-0472">Membrane</keyword>
<dbReference type="AlphaFoldDB" id="A0A0A0NKX2"/>
<dbReference type="HOGENOM" id="CLU_031114_2_0_11"/>
<feature type="region of interest" description="Disordered" evidence="18">
    <location>
        <begin position="1"/>
        <end position="23"/>
    </location>
</feature>
<keyword evidence="6" id="KW-1003">Cell membrane</keyword>
<keyword evidence="13 19" id="KW-1133">Transmembrane helix</keyword>
<dbReference type="PROSITE" id="PS51002">
    <property type="entry name" value="CYTB_NTER"/>
    <property type="match status" value="1"/>
</dbReference>
<evidence type="ECO:0000256" key="9">
    <source>
        <dbReference type="ARBA" id="ARBA00022692"/>
    </source>
</evidence>
<feature type="compositionally biased region" description="Basic and acidic residues" evidence="18">
    <location>
        <begin position="1"/>
        <end position="17"/>
    </location>
</feature>
<evidence type="ECO:0000256" key="11">
    <source>
        <dbReference type="ARBA" id="ARBA00022967"/>
    </source>
</evidence>
<keyword evidence="5" id="KW-0813">Transport</keyword>
<evidence type="ECO:0000256" key="6">
    <source>
        <dbReference type="ARBA" id="ARBA00022475"/>
    </source>
</evidence>
<evidence type="ECO:0000256" key="18">
    <source>
        <dbReference type="SAM" id="MobiDB-lite"/>
    </source>
</evidence>
<evidence type="ECO:0000256" key="10">
    <source>
        <dbReference type="ARBA" id="ARBA00022723"/>
    </source>
</evidence>
<dbReference type="KEGG" id="src:M271_30935"/>
<evidence type="ECO:0000313" key="22">
    <source>
        <dbReference type="Proteomes" id="UP000281594"/>
    </source>
</evidence>
<dbReference type="eggNOG" id="COG1290">
    <property type="taxonomic scope" value="Bacteria"/>
</dbReference>
<keyword evidence="12" id="KW-0249">Electron transport</keyword>
<dbReference type="PANTHER" id="PTHR19271:SF16">
    <property type="entry name" value="CYTOCHROME B"/>
    <property type="match status" value="1"/>
</dbReference>
<protein>
    <recommendedName>
        <fullName evidence="4">Cytochrome bc1 complex cytochrome b subunit</fullName>
        <ecNumber evidence="3">7.1.1.8</ecNumber>
    </recommendedName>
    <alternativeName>
        <fullName evidence="17">Cytochrome bc1 reductase complex subunit QcrB</fullName>
    </alternativeName>
</protein>
<comment type="subcellular location">
    <subcellularLocation>
        <location evidence="2">Cell membrane</location>
        <topology evidence="2">Multi-pass membrane protein</topology>
    </subcellularLocation>
</comment>
<feature type="transmembrane region" description="Helical" evidence="19">
    <location>
        <begin position="189"/>
        <end position="208"/>
    </location>
</feature>
<dbReference type="STRING" id="1343740.M271_30935"/>
<feature type="region of interest" description="Disordered" evidence="18">
    <location>
        <begin position="538"/>
        <end position="563"/>
    </location>
</feature>
<evidence type="ECO:0000256" key="8">
    <source>
        <dbReference type="ARBA" id="ARBA00022660"/>
    </source>
</evidence>
<keyword evidence="10" id="KW-0479">Metal-binding</keyword>
<feature type="transmembrane region" description="Helical" evidence="19">
    <location>
        <begin position="337"/>
        <end position="366"/>
    </location>
</feature>
<evidence type="ECO:0000256" key="17">
    <source>
        <dbReference type="ARBA" id="ARBA00029568"/>
    </source>
</evidence>
<proteinExistence type="predicted"/>